<name>A0ACC1HA17_9FUNG</name>
<keyword evidence="2" id="KW-1185">Reference proteome</keyword>
<dbReference type="EMBL" id="JAMZIH010007793">
    <property type="protein sequence ID" value="KAJ1672810.1"/>
    <property type="molecule type" value="Genomic_DNA"/>
</dbReference>
<reference evidence="1" key="1">
    <citation type="submission" date="2022-06" db="EMBL/GenBank/DDBJ databases">
        <title>Phylogenomic reconstructions and comparative analyses of Kickxellomycotina fungi.</title>
        <authorList>
            <person name="Reynolds N.K."/>
            <person name="Stajich J.E."/>
            <person name="Barry K."/>
            <person name="Grigoriev I.V."/>
            <person name="Crous P."/>
            <person name="Smith M.E."/>
        </authorList>
    </citation>
    <scope>NUCLEOTIDE SEQUENCE</scope>
    <source>
        <strain evidence="1">RSA 2271</strain>
    </source>
</reference>
<gene>
    <name evidence="1" type="primary">PUB1</name>
    <name evidence="1" type="ORF">EV182_006450</name>
</gene>
<protein>
    <submittedName>
        <fullName evidence="1">E3 ubiquitin-protein ligase pub1</fullName>
    </submittedName>
</protein>
<evidence type="ECO:0000313" key="1">
    <source>
        <dbReference type="EMBL" id="KAJ1672810.1"/>
    </source>
</evidence>
<comment type="caution">
    <text evidence="1">The sequence shown here is derived from an EMBL/GenBank/DDBJ whole genome shotgun (WGS) entry which is preliminary data.</text>
</comment>
<accession>A0ACC1HA17</accession>
<proteinExistence type="predicted"/>
<sequence length="282" mass="31203">MQPSANANDWANDPNCKTLYVGNLDPRVTEQMLFDIFSTVAKVVSAKIIPDKHLVHGGMNYGFVEFASHAMAQQALMAMNGHRVVDSEIRVNWAFAGSSQSREDTSNHHHIFVGDLSPEVNDQILAKAFSAFPSMSDARVMWDASSGKSRGYGFVAFREKSDAEQAINTMNGEWLGNRAIRVNWANQKIPANRSHAHQPLSYEAVLAQTSEFNCTVYVGNLTPYTTQEQLVPLFSQCGFVTEIRMQADRGFAFVKMNSHEAAAMAITSLQGQSINGRTLKVH</sequence>
<organism evidence="1 2">
    <name type="scientific">Spiromyces aspiralis</name>
    <dbReference type="NCBI Taxonomy" id="68401"/>
    <lineage>
        <taxon>Eukaryota</taxon>
        <taxon>Fungi</taxon>
        <taxon>Fungi incertae sedis</taxon>
        <taxon>Zoopagomycota</taxon>
        <taxon>Kickxellomycotina</taxon>
        <taxon>Kickxellomycetes</taxon>
        <taxon>Kickxellales</taxon>
        <taxon>Kickxellaceae</taxon>
        <taxon>Spiromyces</taxon>
    </lineage>
</organism>
<dbReference type="Proteomes" id="UP001145114">
    <property type="component" value="Unassembled WGS sequence"/>
</dbReference>
<evidence type="ECO:0000313" key="2">
    <source>
        <dbReference type="Proteomes" id="UP001145114"/>
    </source>
</evidence>